<evidence type="ECO:0000259" key="4">
    <source>
        <dbReference type="Pfam" id="PF00248"/>
    </source>
</evidence>
<evidence type="ECO:0000313" key="6">
    <source>
        <dbReference type="Proteomes" id="UP000245080"/>
    </source>
</evidence>
<dbReference type="CDD" id="cd19089">
    <property type="entry name" value="AKR_AKR14A1_2"/>
    <property type="match status" value="1"/>
</dbReference>
<keyword evidence="2" id="KW-0521">NADP</keyword>
<feature type="domain" description="NADP-dependent oxidoreductase" evidence="4">
    <location>
        <begin position="30"/>
        <end position="329"/>
    </location>
</feature>
<dbReference type="EMBL" id="QCXQ01000002">
    <property type="protein sequence ID" value="PWG00211.1"/>
    <property type="molecule type" value="Genomic_DNA"/>
</dbReference>
<dbReference type="Gene3D" id="3.20.20.100">
    <property type="entry name" value="NADP-dependent oxidoreductase domain"/>
    <property type="match status" value="1"/>
</dbReference>
<evidence type="ECO:0000256" key="2">
    <source>
        <dbReference type="ARBA" id="ARBA00022857"/>
    </source>
</evidence>
<accession>A0A2V1MYX5</accession>
<sequence length="331" mass="37050">MVYVAADNRYEQLPIRRAGHTGMQLPLFSLGLWRNFGSEADYDNSRQTVLTAFDHGIFSFDLANNYGPKPGSAEETFGQIMSHDLRPYRDELVVSTKAGFPMWPGPYGSGGGTRKYLMNSLDQSLTRLHMDYVDIFYSHRPDPDTAFEETAEALADIVRSGKALYIGISNYDTDQTKAMVNLLKERRVPFVLNQFSYNMLNQEAETTGLLDTLAQEDAGLIAYGPLAEGLLSDRYLDGIPSDFPVHRTNKRLFENGSDALVKKLNQLNDLAKNRGQSLSQLAEAWLLKSHTVTSIILGTSHTNHLLDDLKAVNNLDLSQDELTEINHIIND</sequence>
<comment type="caution">
    <text evidence="5">The sequence shown here is derived from an EMBL/GenBank/DDBJ whole genome shotgun (WGS) entry which is preliminary data.</text>
</comment>
<evidence type="ECO:0000313" key="5">
    <source>
        <dbReference type="EMBL" id="PWG00211.1"/>
    </source>
</evidence>
<dbReference type="PANTHER" id="PTHR43150:SF4">
    <property type="entry name" value="L-GLYCERALDEHYDE 3-PHOSPHATE REDUCTASE"/>
    <property type="match status" value="1"/>
</dbReference>
<dbReference type="RefSeq" id="WP_109250158.1">
    <property type="nucleotide sequence ID" value="NZ_QCXQ01000002.1"/>
</dbReference>
<name>A0A2V1MYX5_9LACO</name>
<keyword evidence="6" id="KW-1185">Reference proteome</keyword>
<dbReference type="InterPro" id="IPR005399">
    <property type="entry name" value="K_chnl_volt-dep_bsu_KCNAB-rel"/>
</dbReference>
<dbReference type="GO" id="GO:0051596">
    <property type="term" value="P:methylglyoxal catabolic process"/>
    <property type="evidence" value="ECO:0007669"/>
    <property type="project" value="TreeGrafter"/>
</dbReference>
<dbReference type="OrthoDB" id="9773828at2"/>
<keyword evidence="3" id="KW-0560">Oxidoreductase</keyword>
<dbReference type="Pfam" id="PF00248">
    <property type="entry name" value="Aldo_ket_red"/>
    <property type="match status" value="1"/>
</dbReference>
<evidence type="ECO:0000256" key="3">
    <source>
        <dbReference type="ARBA" id="ARBA00023002"/>
    </source>
</evidence>
<proteinExistence type="inferred from homology"/>
<dbReference type="GO" id="GO:0016491">
    <property type="term" value="F:oxidoreductase activity"/>
    <property type="evidence" value="ECO:0007669"/>
    <property type="project" value="UniProtKB-KW"/>
</dbReference>
<protein>
    <submittedName>
        <fullName evidence="5">Aldo/keto reductase</fullName>
    </submittedName>
</protein>
<comment type="similarity">
    <text evidence="1">Belongs to the shaker potassium channel beta subunit family.</text>
</comment>
<dbReference type="InterPro" id="IPR036812">
    <property type="entry name" value="NAD(P)_OxRdtase_dom_sf"/>
</dbReference>
<dbReference type="PANTHER" id="PTHR43150">
    <property type="entry name" value="HYPERKINETIC, ISOFORM M"/>
    <property type="match status" value="1"/>
</dbReference>
<gene>
    <name evidence="5" type="ORF">DCM90_04560</name>
</gene>
<dbReference type="SUPFAM" id="SSF51430">
    <property type="entry name" value="NAD(P)-linked oxidoreductase"/>
    <property type="match status" value="1"/>
</dbReference>
<reference evidence="5 6" key="1">
    <citation type="journal article" date="2018" name="Int. J. Syst. Evol. Microbiol.">
        <title>Lactobacillus bambusae sp. nov., isolated from a traditional fermented Ma-bamboo shoots of Taiwan.</title>
        <authorList>
            <person name="Wang L.-T."/>
        </authorList>
    </citation>
    <scope>NUCLEOTIDE SEQUENCE [LARGE SCALE GENOMIC DNA]</scope>
    <source>
        <strain evidence="5 6">BS-W1</strain>
    </source>
</reference>
<evidence type="ECO:0000256" key="1">
    <source>
        <dbReference type="ARBA" id="ARBA00006515"/>
    </source>
</evidence>
<dbReference type="InterPro" id="IPR023210">
    <property type="entry name" value="NADP_OxRdtase_dom"/>
</dbReference>
<dbReference type="Proteomes" id="UP000245080">
    <property type="component" value="Unassembled WGS sequence"/>
</dbReference>
<organism evidence="5 6">
    <name type="scientific">Levilactobacillus bambusae</name>
    <dbReference type="NCBI Taxonomy" id="2024736"/>
    <lineage>
        <taxon>Bacteria</taxon>
        <taxon>Bacillati</taxon>
        <taxon>Bacillota</taxon>
        <taxon>Bacilli</taxon>
        <taxon>Lactobacillales</taxon>
        <taxon>Lactobacillaceae</taxon>
        <taxon>Levilactobacillus</taxon>
    </lineage>
</organism>
<dbReference type="AlphaFoldDB" id="A0A2V1MYX5"/>